<keyword evidence="6" id="KW-0862">Zinc</keyword>
<dbReference type="SMART" id="SM00342">
    <property type="entry name" value="HTH_ARAC"/>
    <property type="match status" value="1"/>
</dbReference>
<keyword evidence="3 13" id="KW-0808">Transferase</keyword>
<dbReference type="PRINTS" id="PR00032">
    <property type="entry name" value="HTHARAC"/>
</dbReference>
<keyword evidence="4" id="KW-0479">Metal-binding</keyword>
<dbReference type="GO" id="GO:0003700">
    <property type="term" value="F:DNA-binding transcription factor activity"/>
    <property type="evidence" value="ECO:0007669"/>
    <property type="project" value="InterPro"/>
</dbReference>
<dbReference type="Pfam" id="PF12833">
    <property type="entry name" value="HTH_18"/>
    <property type="match status" value="1"/>
</dbReference>
<evidence type="ECO:0000256" key="8">
    <source>
        <dbReference type="ARBA" id="ARBA00023125"/>
    </source>
</evidence>
<dbReference type="AlphaFoldDB" id="A0A841L428"/>
<evidence type="ECO:0000256" key="3">
    <source>
        <dbReference type="ARBA" id="ARBA00022679"/>
    </source>
</evidence>
<evidence type="ECO:0000256" key="6">
    <source>
        <dbReference type="ARBA" id="ARBA00022833"/>
    </source>
</evidence>
<name>A0A841L428_9FIRM</name>
<keyword evidence="11" id="KW-0234">DNA repair</keyword>
<evidence type="ECO:0000256" key="4">
    <source>
        <dbReference type="ARBA" id="ARBA00022723"/>
    </source>
</evidence>
<dbReference type="InterPro" id="IPR018060">
    <property type="entry name" value="HTH_AraC"/>
</dbReference>
<evidence type="ECO:0000256" key="9">
    <source>
        <dbReference type="ARBA" id="ARBA00023159"/>
    </source>
</evidence>
<dbReference type="Proteomes" id="UP000579281">
    <property type="component" value="Unassembled WGS sequence"/>
</dbReference>
<dbReference type="PIRSF" id="PIRSF000408">
    <property type="entry name" value="Alkyltransferas_AdaA"/>
    <property type="match status" value="1"/>
</dbReference>
<dbReference type="GO" id="GO:0006281">
    <property type="term" value="P:DNA repair"/>
    <property type="evidence" value="ECO:0007669"/>
    <property type="project" value="UniProtKB-KW"/>
</dbReference>
<dbReference type="GO" id="GO:0043565">
    <property type="term" value="F:sequence-specific DNA binding"/>
    <property type="evidence" value="ECO:0007669"/>
    <property type="project" value="InterPro"/>
</dbReference>
<keyword evidence="14" id="KW-1185">Reference proteome</keyword>
<dbReference type="GO" id="GO:0008168">
    <property type="term" value="F:methyltransferase activity"/>
    <property type="evidence" value="ECO:0007669"/>
    <property type="project" value="UniProtKB-KW"/>
</dbReference>
<dbReference type="PROSITE" id="PS01124">
    <property type="entry name" value="HTH_ARAC_FAMILY_2"/>
    <property type="match status" value="1"/>
</dbReference>
<dbReference type="InterPro" id="IPR009057">
    <property type="entry name" value="Homeodomain-like_sf"/>
</dbReference>
<evidence type="ECO:0000313" key="14">
    <source>
        <dbReference type="Proteomes" id="UP000579281"/>
    </source>
</evidence>
<dbReference type="InterPro" id="IPR004026">
    <property type="entry name" value="Ada_DNA_repair_Zn-bd"/>
</dbReference>
<keyword evidence="10" id="KW-0804">Transcription</keyword>
<dbReference type="EC" id="2.1.1.-" evidence="13"/>
<keyword evidence="2 13" id="KW-0489">Methyltransferase</keyword>
<dbReference type="GO" id="GO:0008270">
    <property type="term" value="F:zinc ion binding"/>
    <property type="evidence" value="ECO:0007669"/>
    <property type="project" value="InterPro"/>
</dbReference>
<accession>A0A841L428</accession>
<evidence type="ECO:0000256" key="5">
    <source>
        <dbReference type="ARBA" id="ARBA00022763"/>
    </source>
</evidence>
<dbReference type="RefSeq" id="WP_184312389.1">
    <property type="nucleotide sequence ID" value="NZ_JACHEN010000029.1"/>
</dbReference>
<protein>
    <submittedName>
        <fullName evidence="13">AraC family transcriptional regulator of adaptative response / methylphosphotriester-DNA alkyltransferase methyltransferase</fullName>
        <ecNumber evidence="13">2.1.1.-</ecNumber>
    </submittedName>
</protein>
<organism evidence="13 14">
    <name type="scientific">Anaerosolibacter carboniphilus</name>
    <dbReference type="NCBI Taxonomy" id="1417629"/>
    <lineage>
        <taxon>Bacteria</taxon>
        <taxon>Bacillati</taxon>
        <taxon>Bacillota</taxon>
        <taxon>Clostridia</taxon>
        <taxon>Peptostreptococcales</taxon>
        <taxon>Thermotaleaceae</taxon>
        <taxon>Anaerosolibacter</taxon>
    </lineage>
</organism>
<evidence type="ECO:0000256" key="10">
    <source>
        <dbReference type="ARBA" id="ARBA00023163"/>
    </source>
</evidence>
<evidence type="ECO:0000256" key="11">
    <source>
        <dbReference type="ARBA" id="ARBA00023204"/>
    </source>
</evidence>
<sequence length="188" mass="22113">MKETNEIPREIKWHAVKNCDRQFDGKFFYAVKTTGIFCRPSCQAKTPLKKNTLFFDRPEDAVNAGFRPCKMCRPDIHESRYEPNKELIAKTEKMLIQHYSEGFKLKVVAQELGMSESNLTRVFKQYYDMTPSEYVMKIRVKKATELLRGKDKSIVEIAHEVGFKSLSTFYKNFKENIGCTPREYRKRT</sequence>
<dbReference type="Gene3D" id="1.10.10.60">
    <property type="entry name" value="Homeodomain-like"/>
    <property type="match status" value="2"/>
</dbReference>
<keyword evidence="7" id="KW-0805">Transcription regulation</keyword>
<dbReference type="InterPro" id="IPR020449">
    <property type="entry name" value="Tscrpt_reg_AraC-type_HTH"/>
</dbReference>
<evidence type="ECO:0000313" key="13">
    <source>
        <dbReference type="EMBL" id="MBB6217882.1"/>
    </source>
</evidence>
<keyword evidence="8" id="KW-0238">DNA-binding</keyword>
<feature type="domain" description="HTH araC/xylS-type" evidence="12">
    <location>
        <begin position="89"/>
        <end position="187"/>
    </location>
</feature>
<dbReference type="GO" id="GO:0032259">
    <property type="term" value="P:methylation"/>
    <property type="evidence" value="ECO:0007669"/>
    <property type="project" value="UniProtKB-KW"/>
</dbReference>
<dbReference type="PROSITE" id="PS00041">
    <property type="entry name" value="HTH_ARAC_FAMILY_1"/>
    <property type="match status" value="1"/>
</dbReference>
<evidence type="ECO:0000256" key="2">
    <source>
        <dbReference type="ARBA" id="ARBA00022603"/>
    </source>
</evidence>
<comment type="cofactor">
    <cofactor evidence="1">
        <name>Zn(2+)</name>
        <dbReference type="ChEBI" id="CHEBI:29105"/>
    </cofactor>
</comment>
<dbReference type="SUPFAM" id="SSF57884">
    <property type="entry name" value="Ada DNA repair protein, N-terminal domain (N-Ada 10)"/>
    <property type="match status" value="1"/>
</dbReference>
<dbReference type="EMBL" id="JACHEN010000029">
    <property type="protein sequence ID" value="MBB6217882.1"/>
    <property type="molecule type" value="Genomic_DNA"/>
</dbReference>
<dbReference type="Gene3D" id="3.40.10.10">
    <property type="entry name" value="DNA Methylphosphotriester Repair Domain"/>
    <property type="match status" value="1"/>
</dbReference>
<dbReference type="InterPro" id="IPR035451">
    <property type="entry name" value="Ada-like_dom_sf"/>
</dbReference>
<evidence type="ECO:0000256" key="7">
    <source>
        <dbReference type="ARBA" id="ARBA00023015"/>
    </source>
</evidence>
<evidence type="ECO:0000259" key="12">
    <source>
        <dbReference type="PROSITE" id="PS01124"/>
    </source>
</evidence>
<dbReference type="InterPro" id="IPR016220">
    <property type="entry name" value="Me-P-triester_DNA_alkyl-Trfase"/>
</dbReference>
<proteinExistence type="predicted"/>
<keyword evidence="5" id="KW-0227">DNA damage</keyword>
<gene>
    <name evidence="13" type="ORF">HNQ80_004018</name>
</gene>
<dbReference type="PANTHER" id="PTHR43280:SF2">
    <property type="entry name" value="HTH-TYPE TRANSCRIPTIONAL REGULATOR EXSA"/>
    <property type="match status" value="1"/>
</dbReference>
<dbReference type="InterPro" id="IPR018062">
    <property type="entry name" value="HTH_AraC-typ_CS"/>
</dbReference>
<evidence type="ECO:0000256" key="1">
    <source>
        <dbReference type="ARBA" id="ARBA00001947"/>
    </source>
</evidence>
<keyword evidence="9" id="KW-0010">Activator</keyword>
<comment type="caution">
    <text evidence="13">The sequence shown here is derived from an EMBL/GenBank/DDBJ whole genome shotgun (WGS) entry which is preliminary data.</text>
</comment>
<dbReference type="PANTHER" id="PTHR43280">
    <property type="entry name" value="ARAC-FAMILY TRANSCRIPTIONAL REGULATOR"/>
    <property type="match status" value="1"/>
</dbReference>
<dbReference type="Pfam" id="PF02805">
    <property type="entry name" value="Ada_Zn_binding"/>
    <property type="match status" value="1"/>
</dbReference>
<reference evidence="13 14" key="1">
    <citation type="submission" date="2020-08" db="EMBL/GenBank/DDBJ databases">
        <title>Genomic Encyclopedia of Type Strains, Phase IV (KMG-IV): sequencing the most valuable type-strain genomes for metagenomic binning, comparative biology and taxonomic classification.</title>
        <authorList>
            <person name="Goeker M."/>
        </authorList>
    </citation>
    <scope>NUCLEOTIDE SEQUENCE [LARGE SCALE GENOMIC DNA]</scope>
    <source>
        <strain evidence="13 14">DSM 103526</strain>
    </source>
</reference>
<dbReference type="SUPFAM" id="SSF46689">
    <property type="entry name" value="Homeodomain-like"/>
    <property type="match status" value="2"/>
</dbReference>